<dbReference type="STRING" id="27835.A0A0N4Y4N3"/>
<dbReference type="GO" id="GO:0005762">
    <property type="term" value="C:mitochondrial large ribosomal subunit"/>
    <property type="evidence" value="ECO:0007669"/>
    <property type="project" value="TreeGrafter"/>
</dbReference>
<evidence type="ECO:0000256" key="7">
    <source>
        <dbReference type="ARBA" id="ARBA00039935"/>
    </source>
</evidence>
<keyword evidence="6" id="KW-0687">Ribonucleoprotein</keyword>
<evidence type="ECO:0000256" key="6">
    <source>
        <dbReference type="ARBA" id="ARBA00023274"/>
    </source>
</evidence>
<dbReference type="InterPro" id="IPR051991">
    <property type="entry name" value="Mitoribosomal_protein_bL32"/>
</dbReference>
<dbReference type="WBParaSite" id="NBR_0001087201-mRNA-1">
    <property type="protein sequence ID" value="NBR_0001087201-mRNA-1"/>
    <property type="gene ID" value="NBR_0001087201"/>
</dbReference>
<dbReference type="InterPro" id="IPR002677">
    <property type="entry name" value="Ribosomal_bL32"/>
</dbReference>
<gene>
    <name evidence="10" type="ORF">NBR_LOCUS10873</name>
</gene>
<sequence length="172" mass="19835">MMRMLQRVQHALDSAMGLGPRFPPLAPAVALDSHSPTGPVQRGYGLTEMIEDMRILLGVPKRRTAKPKKQTRKFSYTRLLSPTNDLVTCGSCGSLHEKDTICGKCYEKVRELTNEIKRKMMAYNPYKGERQDKQVFVRFSNDEVVEDGVLNGKRVIEMERERPTWFKRLFKE</sequence>
<evidence type="ECO:0000256" key="1">
    <source>
        <dbReference type="ARBA" id="ARBA00004173"/>
    </source>
</evidence>
<evidence type="ECO:0000256" key="3">
    <source>
        <dbReference type="ARBA" id="ARBA00022946"/>
    </source>
</evidence>
<name>A0A0N4Y4N3_NIPBR</name>
<dbReference type="Proteomes" id="UP000271162">
    <property type="component" value="Unassembled WGS sequence"/>
</dbReference>
<dbReference type="PANTHER" id="PTHR21026:SF2">
    <property type="entry name" value="LARGE RIBOSOMAL SUBUNIT PROTEIN BL32M"/>
    <property type="match status" value="1"/>
</dbReference>
<evidence type="ECO:0000256" key="4">
    <source>
        <dbReference type="ARBA" id="ARBA00022980"/>
    </source>
</evidence>
<organism evidence="12">
    <name type="scientific">Nippostrongylus brasiliensis</name>
    <name type="common">Rat hookworm</name>
    <dbReference type="NCBI Taxonomy" id="27835"/>
    <lineage>
        <taxon>Eukaryota</taxon>
        <taxon>Metazoa</taxon>
        <taxon>Ecdysozoa</taxon>
        <taxon>Nematoda</taxon>
        <taxon>Chromadorea</taxon>
        <taxon>Rhabditida</taxon>
        <taxon>Rhabditina</taxon>
        <taxon>Rhabditomorpha</taxon>
        <taxon>Strongyloidea</taxon>
        <taxon>Heligmosomidae</taxon>
        <taxon>Nippostrongylus</taxon>
    </lineage>
</organism>
<evidence type="ECO:0000256" key="2">
    <source>
        <dbReference type="ARBA" id="ARBA00008560"/>
    </source>
</evidence>
<evidence type="ECO:0000256" key="5">
    <source>
        <dbReference type="ARBA" id="ARBA00023128"/>
    </source>
</evidence>
<dbReference type="GO" id="GO:0006412">
    <property type="term" value="P:translation"/>
    <property type="evidence" value="ECO:0007669"/>
    <property type="project" value="InterPro"/>
</dbReference>
<keyword evidence="11" id="KW-1185">Reference proteome</keyword>
<proteinExistence type="inferred from homology"/>
<keyword evidence="5" id="KW-0496">Mitochondrion</keyword>
<dbReference type="GO" id="GO:0003735">
    <property type="term" value="F:structural constituent of ribosome"/>
    <property type="evidence" value="ECO:0007669"/>
    <property type="project" value="InterPro"/>
</dbReference>
<dbReference type="OrthoDB" id="2014905at2759"/>
<reference evidence="10 11" key="2">
    <citation type="submission" date="2018-11" db="EMBL/GenBank/DDBJ databases">
        <authorList>
            <consortium name="Pathogen Informatics"/>
        </authorList>
    </citation>
    <scope>NUCLEOTIDE SEQUENCE [LARGE SCALE GENOMIC DNA]</scope>
</reference>
<dbReference type="PANTHER" id="PTHR21026">
    <property type="entry name" value="39S RIBOSOMAL PROTEIN L32, MITOCHONDRIAL"/>
    <property type="match status" value="1"/>
</dbReference>
<comment type="subcellular location">
    <subcellularLocation>
        <location evidence="1">Mitochondrion</location>
    </subcellularLocation>
</comment>
<dbReference type="InterPro" id="IPR011332">
    <property type="entry name" value="Ribosomal_zn-bd"/>
</dbReference>
<dbReference type="EMBL" id="UYSL01020405">
    <property type="protein sequence ID" value="VDL74462.1"/>
    <property type="molecule type" value="Genomic_DNA"/>
</dbReference>
<keyword evidence="4" id="KW-0689">Ribosomal protein</keyword>
<keyword evidence="3" id="KW-0809">Transit peptide</keyword>
<evidence type="ECO:0000313" key="11">
    <source>
        <dbReference type="Proteomes" id="UP000271162"/>
    </source>
</evidence>
<comment type="similarity">
    <text evidence="2">Belongs to the bacterial ribosomal protein bL32 family.</text>
</comment>
<protein>
    <recommendedName>
        <fullName evidence="7">Large ribosomal subunit protein bL32m</fullName>
    </recommendedName>
    <alternativeName>
        <fullName evidence="8">39S ribosomal protein L32, mitochondrial</fullName>
    </alternativeName>
</protein>
<evidence type="ECO:0000256" key="8">
    <source>
        <dbReference type="ARBA" id="ARBA00042577"/>
    </source>
</evidence>
<dbReference type="AlphaFoldDB" id="A0A0N4Y4N3"/>
<evidence type="ECO:0000256" key="9">
    <source>
        <dbReference type="ARBA" id="ARBA00045766"/>
    </source>
</evidence>
<dbReference type="OMA" id="VPKIRTC"/>
<dbReference type="SUPFAM" id="SSF57829">
    <property type="entry name" value="Zn-binding ribosomal proteins"/>
    <property type="match status" value="1"/>
</dbReference>
<dbReference type="Pfam" id="PF01783">
    <property type="entry name" value="Ribosomal_L32p"/>
    <property type="match status" value="1"/>
</dbReference>
<dbReference type="NCBIfam" id="TIGR01031">
    <property type="entry name" value="rpmF_bact"/>
    <property type="match status" value="1"/>
</dbReference>
<accession>A0A0N4Y4N3</accession>
<evidence type="ECO:0000313" key="12">
    <source>
        <dbReference type="WBParaSite" id="NBR_0001087201-mRNA-1"/>
    </source>
</evidence>
<reference evidence="12" key="1">
    <citation type="submission" date="2017-02" db="UniProtKB">
        <authorList>
            <consortium name="WormBaseParasite"/>
        </authorList>
    </citation>
    <scope>IDENTIFICATION</scope>
</reference>
<evidence type="ECO:0000313" key="10">
    <source>
        <dbReference type="EMBL" id="VDL74462.1"/>
    </source>
</evidence>
<comment type="function">
    <text evidence="9">Component of the mitochondrial large ribosomal subunit (mt-LSU). The mitochondrial ribosome (mitoribosome) is a large ribonucleoprotein complex responsible for the synthesis of proteins inside mitochondria.</text>
</comment>